<feature type="compositionally biased region" description="Basic and acidic residues" evidence="1">
    <location>
        <begin position="197"/>
        <end position="213"/>
    </location>
</feature>
<dbReference type="OrthoDB" id="25029at2759"/>
<dbReference type="Gene3D" id="3.65.10.20">
    <property type="entry name" value="RNA 3'-terminal phosphate cyclase domain"/>
    <property type="match status" value="2"/>
</dbReference>
<dbReference type="GO" id="GO:0006396">
    <property type="term" value="P:RNA processing"/>
    <property type="evidence" value="ECO:0007669"/>
    <property type="project" value="InterPro"/>
</dbReference>
<feature type="compositionally biased region" description="Low complexity" evidence="1">
    <location>
        <begin position="248"/>
        <end position="258"/>
    </location>
</feature>
<accession>A0A6A6VMV5</accession>
<keyword evidence="4" id="KW-1185">Reference proteome</keyword>
<dbReference type="PANTHER" id="PTHR11096:SF0">
    <property type="entry name" value="RNA 3'-TERMINAL PHOSPHATE CYCLASE"/>
    <property type="match status" value="1"/>
</dbReference>
<dbReference type="EMBL" id="MU006562">
    <property type="protein sequence ID" value="KAF2751064.1"/>
    <property type="molecule type" value="Genomic_DNA"/>
</dbReference>
<dbReference type="Pfam" id="PF01137">
    <property type="entry name" value="RTC"/>
    <property type="match status" value="2"/>
</dbReference>
<dbReference type="InterPro" id="IPR000228">
    <property type="entry name" value="RNA3'_term_phos_cyc"/>
</dbReference>
<gene>
    <name evidence="3" type="ORF">M011DRAFT_100848</name>
</gene>
<feature type="region of interest" description="Disordered" evidence="1">
    <location>
        <begin position="193"/>
        <end position="285"/>
    </location>
</feature>
<dbReference type="AlphaFoldDB" id="A0A6A6VMV5"/>
<evidence type="ECO:0000313" key="4">
    <source>
        <dbReference type="Proteomes" id="UP000799440"/>
    </source>
</evidence>
<sequence length="599" mass="65784">MAEATTCTATFQDDSTLLTVAHNWRRNHFFLKSESQPWVKNAYPSHLRTRNLPSFEVTKSRLPAHKHAPFLSSTNINSDFLPDPAIPHSNCKMRKQPLHIDGTTLEGGGQLLRLAVGLSALTRTPLYITNIRGKRSGGCGLKAQHLTGVEWLGRRAGARMSGVELKSREILLEYRSNKDGSDEVEEIGTALEVMELENGRDQDEKEGKEKDLGEEQEEEEDDTVAFQTVARAGTRGPEAGAGQRSGAKAKLAKSTTKLQIDQGARSKKAETARGEDKNSAQESPANVIEIKQETPGSVNLVLQAVLPYILFSTLSTSNSDATLNELQQPRTLRITGGTNVSNSPSYDYVEQVLAPMLAHIGIKFNSRLIKRGWSSGALGEVEYEITPLSSPLQAFQLVDRGAVTSIRATIIAPAESENRIRDALEDMLHRYHAHIFPSEAKEQPEEPHIDITFEDSEQKKRYYLLLVATTSTGMRLGRDWLYDGGFKNATAEEAVPKRLVRKVVVDLVKELRSGGCVDEYLRDQIVVFQVLAEGRSEVFGGMGGEGNGEGKKNGKLREGSLHMLTAQWVVERMLGVGFEEGGGCTGVAYVPGMGRSGRL</sequence>
<dbReference type="PANTHER" id="PTHR11096">
    <property type="entry name" value="RNA 3' TERMINAL PHOSPHATE CYCLASE"/>
    <property type="match status" value="1"/>
</dbReference>
<evidence type="ECO:0000256" key="1">
    <source>
        <dbReference type="SAM" id="MobiDB-lite"/>
    </source>
</evidence>
<feature type="compositionally biased region" description="Acidic residues" evidence="1">
    <location>
        <begin position="214"/>
        <end position="223"/>
    </location>
</feature>
<dbReference type="Proteomes" id="UP000799440">
    <property type="component" value="Unassembled WGS sequence"/>
</dbReference>
<dbReference type="GO" id="GO:0003963">
    <property type="term" value="F:RNA-3'-phosphate cyclase activity"/>
    <property type="evidence" value="ECO:0007669"/>
    <property type="project" value="TreeGrafter"/>
</dbReference>
<protein>
    <submittedName>
        <fullName evidence="3">RNA 3'-terminal phosphate cyclase</fullName>
    </submittedName>
</protein>
<evidence type="ECO:0000313" key="3">
    <source>
        <dbReference type="EMBL" id="KAF2751064.1"/>
    </source>
</evidence>
<evidence type="ECO:0000259" key="2">
    <source>
        <dbReference type="Pfam" id="PF01137"/>
    </source>
</evidence>
<proteinExistence type="predicted"/>
<dbReference type="InterPro" id="IPR023797">
    <property type="entry name" value="RNA3'_phos_cyclase_dom"/>
</dbReference>
<feature type="domain" description="RNA 3'-terminal phosphate cyclase" evidence="2">
    <location>
        <begin position="287"/>
        <end position="579"/>
    </location>
</feature>
<organism evidence="3 4">
    <name type="scientific">Sporormia fimetaria CBS 119925</name>
    <dbReference type="NCBI Taxonomy" id="1340428"/>
    <lineage>
        <taxon>Eukaryota</taxon>
        <taxon>Fungi</taxon>
        <taxon>Dikarya</taxon>
        <taxon>Ascomycota</taxon>
        <taxon>Pezizomycotina</taxon>
        <taxon>Dothideomycetes</taxon>
        <taxon>Pleosporomycetidae</taxon>
        <taxon>Pleosporales</taxon>
        <taxon>Sporormiaceae</taxon>
        <taxon>Sporormia</taxon>
    </lineage>
</organism>
<feature type="compositionally biased region" description="Basic and acidic residues" evidence="1">
    <location>
        <begin position="267"/>
        <end position="279"/>
    </location>
</feature>
<reference evidence="3" key="1">
    <citation type="journal article" date="2020" name="Stud. Mycol.">
        <title>101 Dothideomycetes genomes: a test case for predicting lifestyles and emergence of pathogens.</title>
        <authorList>
            <person name="Haridas S."/>
            <person name="Albert R."/>
            <person name="Binder M."/>
            <person name="Bloem J."/>
            <person name="Labutti K."/>
            <person name="Salamov A."/>
            <person name="Andreopoulos B."/>
            <person name="Baker S."/>
            <person name="Barry K."/>
            <person name="Bills G."/>
            <person name="Bluhm B."/>
            <person name="Cannon C."/>
            <person name="Castanera R."/>
            <person name="Culley D."/>
            <person name="Daum C."/>
            <person name="Ezra D."/>
            <person name="Gonzalez J."/>
            <person name="Henrissat B."/>
            <person name="Kuo A."/>
            <person name="Liang C."/>
            <person name="Lipzen A."/>
            <person name="Lutzoni F."/>
            <person name="Magnuson J."/>
            <person name="Mondo S."/>
            <person name="Nolan M."/>
            <person name="Ohm R."/>
            <person name="Pangilinan J."/>
            <person name="Park H.-J."/>
            <person name="Ramirez L."/>
            <person name="Alfaro M."/>
            <person name="Sun H."/>
            <person name="Tritt A."/>
            <person name="Yoshinaga Y."/>
            <person name="Zwiers L.-H."/>
            <person name="Turgeon B."/>
            <person name="Goodwin S."/>
            <person name="Spatafora J."/>
            <person name="Crous P."/>
            <person name="Grigoriev I."/>
        </authorList>
    </citation>
    <scope>NUCLEOTIDE SEQUENCE</scope>
    <source>
        <strain evidence="3">CBS 119925</strain>
    </source>
</reference>
<dbReference type="InterPro" id="IPR037136">
    <property type="entry name" value="RNA3'_phos_cyclase_dom_sf"/>
</dbReference>
<dbReference type="GO" id="GO:0005634">
    <property type="term" value="C:nucleus"/>
    <property type="evidence" value="ECO:0007669"/>
    <property type="project" value="TreeGrafter"/>
</dbReference>
<feature type="domain" description="RNA 3'-terminal phosphate cyclase" evidence="2">
    <location>
        <begin position="105"/>
        <end position="180"/>
    </location>
</feature>
<name>A0A6A6VMV5_9PLEO</name>
<dbReference type="InterPro" id="IPR013792">
    <property type="entry name" value="RNA3'P_cycl/enolpyr_Trfase_a/b"/>
</dbReference>
<dbReference type="SUPFAM" id="SSF55205">
    <property type="entry name" value="EPT/RTPC-like"/>
    <property type="match status" value="2"/>
</dbReference>